<dbReference type="SUPFAM" id="SSF50494">
    <property type="entry name" value="Trypsin-like serine proteases"/>
    <property type="match status" value="1"/>
</dbReference>
<evidence type="ECO:0000256" key="1">
    <source>
        <dbReference type="ARBA" id="ARBA00004613"/>
    </source>
</evidence>
<dbReference type="PROSITE" id="PS50240">
    <property type="entry name" value="TRYPSIN_DOM"/>
    <property type="match status" value="1"/>
</dbReference>
<dbReference type="VEuPathDB" id="VectorBase:SCAU002332"/>
<dbReference type="InterPro" id="IPR001314">
    <property type="entry name" value="Peptidase_S1A"/>
</dbReference>
<dbReference type="InterPro" id="IPR001254">
    <property type="entry name" value="Trypsin_dom"/>
</dbReference>
<comment type="subcellular location">
    <subcellularLocation>
        <location evidence="1">Secreted</location>
    </subcellularLocation>
</comment>
<evidence type="ECO:0000256" key="3">
    <source>
        <dbReference type="ARBA" id="ARBA00022729"/>
    </source>
</evidence>
<dbReference type="Gene3D" id="2.40.10.10">
    <property type="entry name" value="Trypsin-like serine proteases"/>
    <property type="match status" value="2"/>
</dbReference>
<feature type="domain" description="Peptidase S1" evidence="7">
    <location>
        <begin position="1"/>
        <end position="210"/>
    </location>
</feature>
<dbReference type="AlphaFoldDB" id="A0A1I8NVA6"/>
<evidence type="ECO:0000256" key="5">
    <source>
        <dbReference type="ARBA" id="ARBA00023180"/>
    </source>
</evidence>
<dbReference type="InterPro" id="IPR051487">
    <property type="entry name" value="Ser/Thr_Proteases_Immune/Dev"/>
</dbReference>
<dbReference type="InterPro" id="IPR009003">
    <property type="entry name" value="Peptidase_S1_PA"/>
</dbReference>
<evidence type="ECO:0000313" key="8">
    <source>
        <dbReference type="EnsemblMetazoa" id="SCAU002332-PA"/>
    </source>
</evidence>
<dbReference type="GO" id="GO:0004252">
    <property type="term" value="F:serine-type endopeptidase activity"/>
    <property type="evidence" value="ECO:0007669"/>
    <property type="project" value="InterPro"/>
</dbReference>
<dbReference type="CDD" id="cd00190">
    <property type="entry name" value="Tryp_SPc"/>
    <property type="match status" value="1"/>
</dbReference>
<dbReference type="InterPro" id="IPR043504">
    <property type="entry name" value="Peptidase_S1_PA_chymotrypsin"/>
</dbReference>
<evidence type="ECO:0000259" key="7">
    <source>
        <dbReference type="PROSITE" id="PS50240"/>
    </source>
</evidence>
<comment type="similarity">
    <text evidence="6">Belongs to the peptidase S1 family. CLIP subfamily.</text>
</comment>
<keyword evidence="3" id="KW-0732">Signal</keyword>
<dbReference type="GO" id="GO:0005576">
    <property type="term" value="C:extracellular region"/>
    <property type="evidence" value="ECO:0007669"/>
    <property type="project" value="UniProtKB-SubCell"/>
</dbReference>
<protein>
    <recommendedName>
        <fullName evidence="7">Peptidase S1 domain-containing protein</fullName>
    </recommendedName>
</protein>
<organism evidence="8 9">
    <name type="scientific">Stomoxys calcitrans</name>
    <name type="common">Stable fly</name>
    <name type="synonym">Conops calcitrans</name>
    <dbReference type="NCBI Taxonomy" id="35570"/>
    <lineage>
        <taxon>Eukaryota</taxon>
        <taxon>Metazoa</taxon>
        <taxon>Ecdysozoa</taxon>
        <taxon>Arthropoda</taxon>
        <taxon>Hexapoda</taxon>
        <taxon>Insecta</taxon>
        <taxon>Pterygota</taxon>
        <taxon>Neoptera</taxon>
        <taxon>Endopterygota</taxon>
        <taxon>Diptera</taxon>
        <taxon>Brachycera</taxon>
        <taxon>Muscomorpha</taxon>
        <taxon>Muscoidea</taxon>
        <taxon>Muscidae</taxon>
        <taxon>Stomoxys</taxon>
    </lineage>
</organism>
<gene>
    <name evidence="8" type="primary">106085422</name>
</gene>
<dbReference type="Proteomes" id="UP000095300">
    <property type="component" value="Unassembled WGS sequence"/>
</dbReference>
<name>A0A1I8NVA6_STOCA</name>
<accession>A0A1I8NVA6</accession>
<evidence type="ECO:0000256" key="2">
    <source>
        <dbReference type="ARBA" id="ARBA00022525"/>
    </source>
</evidence>
<evidence type="ECO:0000256" key="4">
    <source>
        <dbReference type="ARBA" id="ARBA00023157"/>
    </source>
</evidence>
<evidence type="ECO:0000256" key="6">
    <source>
        <dbReference type="ARBA" id="ARBA00024195"/>
    </source>
</evidence>
<dbReference type="Pfam" id="PF00089">
    <property type="entry name" value="Trypsin"/>
    <property type="match status" value="1"/>
</dbReference>
<keyword evidence="4" id="KW-1015">Disulfide bond</keyword>
<dbReference type="GO" id="GO:0006508">
    <property type="term" value="P:proteolysis"/>
    <property type="evidence" value="ECO:0007669"/>
    <property type="project" value="InterPro"/>
</dbReference>
<sequence length="242" mass="27118">MGYLTLYYRCGALIHPISFLIESLRAGDHNVDTPIDCDMEGSCIEPFKRFYVIQHWVHDQFFITPKNKIYNDIALLKTDRSMEYSFSISPICLPSVISNLEAPKSGTIFTVGGWGHSETANFTSEKRLVDIVCVDDEKCRLRGDQSRICAGGELGKDSCEGDSGGSLARRTHYGWVIEGIVSYGTGCANEKPAAYARIRNFLDWISETVQKSWNEEINFVSGNNIRILKRIKNMATSAPKKA</sequence>
<dbReference type="PRINTS" id="PR00722">
    <property type="entry name" value="CHYMOTRYPSIN"/>
</dbReference>
<dbReference type="PANTHER" id="PTHR24256">
    <property type="entry name" value="TRYPTASE-RELATED"/>
    <property type="match status" value="1"/>
</dbReference>
<dbReference type="InterPro" id="IPR033116">
    <property type="entry name" value="TRYPSIN_SER"/>
</dbReference>
<keyword evidence="9" id="KW-1185">Reference proteome</keyword>
<reference evidence="8" key="1">
    <citation type="submission" date="2020-05" db="UniProtKB">
        <authorList>
            <consortium name="EnsemblMetazoa"/>
        </authorList>
    </citation>
    <scope>IDENTIFICATION</scope>
    <source>
        <strain evidence="8">USDA</strain>
    </source>
</reference>
<dbReference type="EnsemblMetazoa" id="SCAU002332-RA">
    <property type="protein sequence ID" value="SCAU002332-PA"/>
    <property type="gene ID" value="SCAU002332"/>
</dbReference>
<dbReference type="SMART" id="SM00020">
    <property type="entry name" value="Tryp_SPc"/>
    <property type="match status" value="1"/>
</dbReference>
<dbReference type="PROSITE" id="PS00135">
    <property type="entry name" value="TRYPSIN_SER"/>
    <property type="match status" value="1"/>
</dbReference>
<keyword evidence="5" id="KW-0325">Glycoprotein</keyword>
<dbReference type="FunFam" id="2.40.10.10:FF:000054">
    <property type="entry name" value="Complement C1r subcomponent"/>
    <property type="match status" value="1"/>
</dbReference>
<evidence type="ECO:0000313" key="9">
    <source>
        <dbReference type="Proteomes" id="UP000095300"/>
    </source>
</evidence>
<proteinExistence type="inferred from homology"/>
<dbReference type="STRING" id="35570.A0A1I8NVA6"/>
<keyword evidence="2" id="KW-0964">Secreted</keyword>